<keyword evidence="2" id="KW-1185">Reference proteome</keyword>
<comment type="caution">
    <text evidence="1">The sequence shown here is derived from an EMBL/GenBank/DDBJ whole genome shotgun (WGS) entry which is preliminary data.</text>
</comment>
<organism evidence="1 2">
    <name type="scientific">Marmota monax</name>
    <name type="common">Woodchuck</name>
    <dbReference type="NCBI Taxonomy" id="9995"/>
    <lineage>
        <taxon>Eukaryota</taxon>
        <taxon>Metazoa</taxon>
        <taxon>Chordata</taxon>
        <taxon>Craniata</taxon>
        <taxon>Vertebrata</taxon>
        <taxon>Euteleostomi</taxon>
        <taxon>Mammalia</taxon>
        <taxon>Eutheria</taxon>
        <taxon>Euarchontoglires</taxon>
        <taxon>Glires</taxon>
        <taxon>Rodentia</taxon>
        <taxon>Sciuromorpha</taxon>
        <taxon>Sciuridae</taxon>
        <taxon>Xerinae</taxon>
        <taxon>Marmotini</taxon>
        <taxon>Marmota</taxon>
    </lineage>
</organism>
<feature type="non-terminal residue" evidence="1">
    <location>
        <position position="1"/>
    </location>
</feature>
<feature type="non-terminal residue" evidence="1">
    <location>
        <position position="60"/>
    </location>
</feature>
<dbReference type="Proteomes" id="UP000335636">
    <property type="component" value="Unassembled WGS sequence"/>
</dbReference>
<dbReference type="EMBL" id="CABDUW010001134">
    <property type="protein sequence ID" value="VTJ78914.1"/>
    <property type="molecule type" value="Genomic_DNA"/>
</dbReference>
<name>A0A5E4CAE8_MARMO</name>
<accession>A0A5E4CAE8</accession>
<gene>
    <name evidence="1" type="ORF">MONAX_5E029829</name>
</gene>
<protein>
    <submittedName>
        <fullName evidence="1">Uncharacterized protein</fullName>
    </submittedName>
</protein>
<dbReference type="AlphaFoldDB" id="A0A5E4CAE8"/>
<sequence>LPAPGQGDTRLALTSPGRLVIPSQNTGGNIVIPGVTFNASVLMSASARHQQSVTVQLPGL</sequence>
<evidence type="ECO:0000313" key="1">
    <source>
        <dbReference type="EMBL" id="VTJ78914.1"/>
    </source>
</evidence>
<proteinExistence type="predicted"/>
<reference evidence="1" key="1">
    <citation type="submission" date="2019-04" db="EMBL/GenBank/DDBJ databases">
        <authorList>
            <person name="Alioto T."/>
            <person name="Alioto T."/>
        </authorList>
    </citation>
    <scope>NUCLEOTIDE SEQUENCE [LARGE SCALE GENOMIC DNA]</scope>
</reference>
<evidence type="ECO:0000313" key="2">
    <source>
        <dbReference type="Proteomes" id="UP000335636"/>
    </source>
</evidence>